<dbReference type="PANTHER" id="PTHR33116">
    <property type="entry name" value="REVERSE TRANSCRIPTASE ZINC-BINDING DOMAIN-CONTAINING PROTEIN-RELATED-RELATED"/>
    <property type="match status" value="1"/>
</dbReference>
<evidence type="ECO:0000256" key="1">
    <source>
        <dbReference type="SAM" id="MobiDB-lite"/>
    </source>
</evidence>
<comment type="caution">
    <text evidence="2">The sequence shown here is derived from an EMBL/GenBank/DDBJ whole genome shotgun (WGS) entry which is preliminary data.</text>
</comment>
<proteinExistence type="predicted"/>
<protein>
    <recommendedName>
        <fullName evidence="4">Reverse transcriptase zinc-binding domain-containing protein</fullName>
    </recommendedName>
</protein>
<feature type="non-terminal residue" evidence="2">
    <location>
        <position position="1"/>
    </location>
</feature>
<accession>A0A445FS67</accession>
<dbReference type="AlphaFoldDB" id="A0A445FS67"/>
<evidence type="ECO:0000313" key="3">
    <source>
        <dbReference type="Proteomes" id="UP000289340"/>
    </source>
</evidence>
<reference evidence="2 3" key="1">
    <citation type="submission" date="2018-09" db="EMBL/GenBank/DDBJ databases">
        <title>A high-quality reference genome of wild soybean provides a powerful tool to mine soybean genomes.</title>
        <authorList>
            <person name="Xie M."/>
            <person name="Chung C.Y.L."/>
            <person name="Li M.-W."/>
            <person name="Wong F.-L."/>
            <person name="Chan T.-F."/>
            <person name="Lam H.-M."/>
        </authorList>
    </citation>
    <scope>NUCLEOTIDE SEQUENCE [LARGE SCALE GENOMIC DNA]</scope>
    <source>
        <strain evidence="3">cv. W05</strain>
        <tissue evidence="2">Hypocotyl of etiolated seedlings</tissue>
    </source>
</reference>
<evidence type="ECO:0008006" key="4">
    <source>
        <dbReference type="Google" id="ProtNLM"/>
    </source>
</evidence>
<dbReference type="PANTHER" id="PTHR33116:SF78">
    <property type="entry name" value="OS12G0587133 PROTEIN"/>
    <property type="match status" value="1"/>
</dbReference>
<organism evidence="2 3">
    <name type="scientific">Glycine soja</name>
    <name type="common">Wild soybean</name>
    <dbReference type="NCBI Taxonomy" id="3848"/>
    <lineage>
        <taxon>Eukaryota</taxon>
        <taxon>Viridiplantae</taxon>
        <taxon>Streptophyta</taxon>
        <taxon>Embryophyta</taxon>
        <taxon>Tracheophyta</taxon>
        <taxon>Spermatophyta</taxon>
        <taxon>Magnoliopsida</taxon>
        <taxon>eudicotyledons</taxon>
        <taxon>Gunneridae</taxon>
        <taxon>Pentapetalae</taxon>
        <taxon>rosids</taxon>
        <taxon>fabids</taxon>
        <taxon>Fabales</taxon>
        <taxon>Fabaceae</taxon>
        <taxon>Papilionoideae</taxon>
        <taxon>50 kb inversion clade</taxon>
        <taxon>NPAAA clade</taxon>
        <taxon>indigoferoid/millettioid clade</taxon>
        <taxon>Phaseoleae</taxon>
        <taxon>Glycine</taxon>
        <taxon>Glycine subgen. Soja</taxon>
    </lineage>
</organism>
<dbReference type="EMBL" id="QZWG01000018">
    <property type="protein sequence ID" value="RZB51758.1"/>
    <property type="molecule type" value="Genomic_DNA"/>
</dbReference>
<keyword evidence="3" id="KW-1185">Reference proteome</keyword>
<dbReference type="Proteomes" id="UP000289340">
    <property type="component" value="Chromosome 18"/>
</dbReference>
<sequence>ATSDNVSSKRKTLDEASLSSSESEAQHDHKSTSTSYVSMDPGNEVTQLIYSLPRRAVNSPLSYLGAQASQRLAWASFVLKCNVGDLPMKYLGLPIGANLRKLSTWDPVVEMVRKRLRGWDNLYMGGGLMILKFVLEWLKRVSLVEVNLKVGNGDNGVKRGWFTYSIGRVVGNGTKAFFWKDNWVEGVSLRERHWWRGGLFLNQRMTGRSGSGEWHGQYPMHSAYKALVANVSVLHNDMNLNTEQFQRIPRKYHVDVES</sequence>
<evidence type="ECO:0000313" key="2">
    <source>
        <dbReference type="EMBL" id="RZB51758.1"/>
    </source>
</evidence>
<feature type="region of interest" description="Disordered" evidence="1">
    <location>
        <begin position="1"/>
        <end position="39"/>
    </location>
</feature>
<gene>
    <name evidence="2" type="ORF">D0Y65_048257</name>
</gene>
<name>A0A445FS67_GLYSO</name>